<dbReference type="eggNOG" id="ENOG502SSXD">
    <property type="taxonomic scope" value="Eukaryota"/>
</dbReference>
<evidence type="ECO:0000313" key="5">
    <source>
        <dbReference type="Proteomes" id="UP000006039"/>
    </source>
</evidence>
<feature type="compositionally biased region" description="Low complexity" evidence="1">
    <location>
        <begin position="311"/>
        <end position="324"/>
    </location>
</feature>
<reference evidence="4" key="4">
    <citation type="journal article" date="2015" name="G3 (Bethesda)">
        <title>Genome sequences of three phytopathogenic species of the Magnaporthaceae family of fungi.</title>
        <authorList>
            <person name="Okagaki L.H."/>
            <person name="Nunes C.C."/>
            <person name="Sailsbery J."/>
            <person name="Clay B."/>
            <person name="Brown D."/>
            <person name="John T."/>
            <person name="Oh Y."/>
            <person name="Young N."/>
            <person name="Fitzgerald M."/>
            <person name="Haas B.J."/>
            <person name="Zeng Q."/>
            <person name="Young S."/>
            <person name="Adiconis X."/>
            <person name="Fan L."/>
            <person name="Levin J.Z."/>
            <person name="Mitchell T.K."/>
            <person name="Okubara P.A."/>
            <person name="Farman M.L."/>
            <person name="Kohn L.M."/>
            <person name="Birren B."/>
            <person name="Ma L.-J."/>
            <person name="Dean R.A."/>
        </authorList>
    </citation>
    <scope>NUCLEOTIDE SEQUENCE</scope>
    <source>
        <strain evidence="4">R3-111a-1</strain>
    </source>
</reference>
<gene>
    <name evidence="4" type="primary">20342156</name>
    <name evidence="3" type="ORF">GGTG_01698</name>
</gene>
<dbReference type="STRING" id="644352.J3NKB8"/>
<dbReference type="InterPro" id="IPR046797">
    <property type="entry name" value="PDDEXK_12"/>
</dbReference>
<name>J3NKB8_GAET3</name>
<dbReference type="VEuPathDB" id="FungiDB:GGTG_01698"/>
<reference evidence="3" key="2">
    <citation type="submission" date="2010-07" db="EMBL/GenBank/DDBJ databases">
        <authorList>
            <consortium name="The Broad Institute Genome Sequencing Platform"/>
            <consortium name="Broad Institute Genome Sequencing Center for Infectious Disease"/>
            <person name="Ma L.-J."/>
            <person name="Dead R."/>
            <person name="Young S."/>
            <person name="Zeng Q."/>
            <person name="Koehrsen M."/>
            <person name="Alvarado L."/>
            <person name="Berlin A."/>
            <person name="Chapman S.B."/>
            <person name="Chen Z."/>
            <person name="Freedman E."/>
            <person name="Gellesch M."/>
            <person name="Goldberg J."/>
            <person name="Griggs A."/>
            <person name="Gujja S."/>
            <person name="Heilman E.R."/>
            <person name="Heiman D."/>
            <person name="Hepburn T."/>
            <person name="Howarth C."/>
            <person name="Jen D."/>
            <person name="Larson L."/>
            <person name="Mehta T."/>
            <person name="Neiman D."/>
            <person name="Pearson M."/>
            <person name="Roberts A."/>
            <person name="Saif S."/>
            <person name="Shea T."/>
            <person name="Shenoy N."/>
            <person name="Sisk P."/>
            <person name="Stolte C."/>
            <person name="Sykes S."/>
            <person name="Walk T."/>
            <person name="White J."/>
            <person name="Yandava C."/>
            <person name="Haas B."/>
            <person name="Nusbaum C."/>
            <person name="Birren B."/>
        </authorList>
    </citation>
    <scope>NUCLEOTIDE SEQUENCE</scope>
    <source>
        <strain evidence="3">R3-111a-1</strain>
    </source>
</reference>
<reference evidence="3" key="3">
    <citation type="submission" date="2010-09" db="EMBL/GenBank/DDBJ databases">
        <title>Annotation of Gaeumannomyces graminis var. tritici R3-111a-1.</title>
        <authorList>
            <consortium name="The Broad Institute Genome Sequencing Platform"/>
            <person name="Ma L.-J."/>
            <person name="Dead R."/>
            <person name="Young S.K."/>
            <person name="Zeng Q."/>
            <person name="Gargeya S."/>
            <person name="Fitzgerald M."/>
            <person name="Haas B."/>
            <person name="Abouelleil A."/>
            <person name="Alvarado L."/>
            <person name="Arachchi H.M."/>
            <person name="Berlin A."/>
            <person name="Brown A."/>
            <person name="Chapman S.B."/>
            <person name="Chen Z."/>
            <person name="Dunbar C."/>
            <person name="Freedman E."/>
            <person name="Gearin G."/>
            <person name="Gellesch M."/>
            <person name="Goldberg J."/>
            <person name="Griggs A."/>
            <person name="Gujja S."/>
            <person name="Heiman D."/>
            <person name="Howarth C."/>
            <person name="Larson L."/>
            <person name="Lui A."/>
            <person name="MacDonald P.J.P."/>
            <person name="Mehta T."/>
            <person name="Montmayeur A."/>
            <person name="Murphy C."/>
            <person name="Neiman D."/>
            <person name="Pearson M."/>
            <person name="Priest M."/>
            <person name="Roberts A."/>
            <person name="Saif S."/>
            <person name="Shea T."/>
            <person name="Shenoy N."/>
            <person name="Sisk P."/>
            <person name="Stolte C."/>
            <person name="Sykes S."/>
            <person name="Yandava C."/>
            <person name="Wortman J."/>
            <person name="Nusbaum C."/>
            <person name="Birren B."/>
        </authorList>
    </citation>
    <scope>NUCLEOTIDE SEQUENCE</scope>
    <source>
        <strain evidence="3">R3-111a-1</strain>
    </source>
</reference>
<protein>
    <recommendedName>
        <fullName evidence="2">PD-(D/E)XK nuclease-like domain-containing protein</fullName>
    </recommendedName>
</protein>
<reference evidence="5" key="1">
    <citation type="submission" date="2010-07" db="EMBL/GenBank/DDBJ databases">
        <title>The genome sequence of Gaeumannomyces graminis var. tritici strain R3-111a-1.</title>
        <authorList>
            <consortium name="The Broad Institute Genome Sequencing Platform"/>
            <person name="Ma L.-J."/>
            <person name="Dead R."/>
            <person name="Young S."/>
            <person name="Zeng Q."/>
            <person name="Koehrsen M."/>
            <person name="Alvarado L."/>
            <person name="Berlin A."/>
            <person name="Chapman S.B."/>
            <person name="Chen Z."/>
            <person name="Freedman E."/>
            <person name="Gellesch M."/>
            <person name="Goldberg J."/>
            <person name="Griggs A."/>
            <person name="Gujja S."/>
            <person name="Heilman E.R."/>
            <person name="Heiman D."/>
            <person name="Hepburn T."/>
            <person name="Howarth C."/>
            <person name="Jen D."/>
            <person name="Larson L."/>
            <person name="Mehta T."/>
            <person name="Neiman D."/>
            <person name="Pearson M."/>
            <person name="Roberts A."/>
            <person name="Saif S."/>
            <person name="Shea T."/>
            <person name="Shenoy N."/>
            <person name="Sisk P."/>
            <person name="Stolte C."/>
            <person name="Sykes S."/>
            <person name="Walk T."/>
            <person name="White J."/>
            <person name="Yandava C."/>
            <person name="Haas B."/>
            <person name="Nusbaum C."/>
            <person name="Birren B."/>
        </authorList>
    </citation>
    <scope>NUCLEOTIDE SEQUENCE [LARGE SCALE GENOMIC DNA]</scope>
    <source>
        <strain evidence="5">R3-111a-1</strain>
    </source>
</reference>
<dbReference type="RefSeq" id="XP_009217731.1">
    <property type="nucleotide sequence ID" value="XM_009219467.1"/>
</dbReference>
<dbReference type="OrthoDB" id="5244165at2759"/>
<evidence type="ECO:0000313" key="3">
    <source>
        <dbReference type="EMBL" id="EJT81722.1"/>
    </source>
</evidence>
<feature type="region of interest" description="Disordered" evidence="1">
    <location>
        <begin position="305"/>
        <end position="325"/>
    </location>
</feature>
<dbReference type="Pfam" id="PF20516">
    <property type="entry name" value="PDDEXK_12"/>
    <property type="match status" value="1"/>
</dbReference>
<dbReference type="AlphaFoldDB" id="J3NKB8"/>
<dbReference type="GeneID" id="20342156"/>
<feature type="domain" description="PD-(D/E)XK nuclease-like" evidence="2">
    <location>
        <begin position="228"/>
        <end position="496"/>
    </location>
</feature>
<evidence type="ECO:0000313" key="4">
    <source>
        <dbReference type="EnsemblFungi" id="EJT81722"/>
    </source>
</evidence>
<organism evidence="3">
    <name type="scientific">Gaeumannomyces tritici (strain R3-111a-1)</name>
    <name type="common">Wheat and barley take-all root rot fungus</name>
    <name type="synonym">Gaeumannomyces graminis var. tritici</name>
    <dbReference type="NCBI Taxonomy" id="644352"/>
    <lineage>
        <taxon>Eukaryota</taxon>
        <taxon>Fungi</taxon>
        <taxon>Dikarya</taxon>
        <taxon>Ascomycota</taxon>
        <taxon>Pezizomycotina</taxon>
        <taxon>Sordariomycetes</taxon>
        <taxon>Sordariomycetidae</taxon>
        <taxon>Magnaporthales</taxon>
        <taxon>Magnaporthaceae</taxon>
        <taxon>Gaeumannomyces</taxon>
    </lineage>
</organism>
<proteinExistence type="predicted"/>
<accession>J3NKB8</accession>
<dbReference type="HOGENOM" id="CLU_027219_5_1_1"/>
<evidence type="ECO:0000259" key="2">
    <source>
        <dbReference type="Pfam" id="PF20516"/>
    </source>
</evidence>
<reference evidence="4" key="5">
    <citation type="submission" date="2018-04" db="UniProtKB">
        <authorList>
            <consortium name="EnsemblFungi"/>
        </authorList>
    </citation>
    <scope>IDENTIFICATION</scope>
    <source>
        <strain evidence="4">R3-111a-1</strain>
    </source>
</reference>
<evidence type="ECO:0000256" key="1">
    <source>
        <dbReference type="SAM" id="MobiDB-lite"/>
    </source>
</evidence>
<keyword evidence="5" id="KW-1185">Reference proteome</keyword>
<dbReference type="Proteomes" id="UP000006039">
    <property type="component" value="Unassembled WGS sequence"/>
</dbReference>
<feature type="region of interest" description="Disordered" evidence="1">
    <location>
        <begin position="44"/>
        <end position="152"/>
    </location>
</feature>
<dbReference type="EMBL" id="GL385395">
    <property type="protein sequence ID" value="EJT81722.1"/>
    <property type="molecule type" value="Genomic_DNA"/>
</dbReference>
<dbReference type="EnsemblFungi" id="EJT81722">
    <property type="protein sequence ID" value="EJT81722"/>
    <property type="gene ID" value="GGTG_01698"/>
</dbReference>
<sequence>MPNDPTMLEYSPDCYCCRIDTWLSDCAAAESECADDAALDHEQKSRAIMPVTPPLSSTRRSISPSKRRRIEVDDNADEDHTLPPDSDPTPRPGRSMSEQRPFVILPPPPDQRSIPGSHSHDQSRGARTKSTGSGFSPHKQRSTSPVKKPQDMRALSKPIEMRALSNPKHQLSPDMANLYRRIQDIVEFQNAFVPAEAQEAITGALQETGDWATSWPGNWFFSSPEGTTDSGSQDRRAAAEAELAALLKLKATADECLDESVSEAAWNMDVHSPILQLATAGSGVRRLVITTARIAPAWLATVGPASSVPGTASTPSISSSTASSVGRPHLATEGAGANAAVAAGKMVDFALVLSESEGTPLGSAILNAVRAAAPDERSVNQSTYMPLTLRPLGVSIETKASTNLAEGRVQLGLWAAAWFARMQALISVMPAAKGIPTAMPVILVFEHRWALSFVCDRGVKFEFIGEVLIGDTRSLVGLYKLLAVLRVLVQWMDTDLRAFFEDLFDV</sequence>